<name>A0A0B2NXT8_GLYSO</name>
<dbReference type="AlphaFoldDB" id="A0A0B2NXT8"/>
<dbReference type="EMBL" id="KN670767">
    <property type="protein sequence ID" value="KHN01860.1"/>
    <property type="molecule type" value="Genomic_DNA"/>
</dbReference>
<keyword evidence="6" id="KW-1185">Reference proteome</keyword>
<evidence type="ECO:0000313" key="4">
    <source>
        <dbReference type="EMBL" id="KHN01860.1"/>
    </source>
</evidence>
<dbReference type="MEROPS" id="I03.001"/>
<evidence type="ECO:0000256" key="2">
    <source>
        <dbReference type="ARBA" id="ARBA00023157"/>
    </source>
</evidence>
<dbReference type="Gene3D" id="2.80.10.50">
    <property type="match status" value="1"/>
</dbReference>
<reference evidence="4" key="1">
    <citation type="submission" date="2014-07" db="EMBL/GenBank/DDBJ databases">
        <title>Identification of a novel salt tolerance gene in wild soybean by whole-genome sequencing.</title>
        <authorList>
            <person name="Lam H.-M."/>
            <person name="Qi X."/>
            <person name="Li M.-W."/>
            <person name="Liu X."/>
            <person name="Xie M."/>
            <person name="Ni M."/>
            <person name="Xu X."/>
        </authorList>
    </citation>
    <scope>NUCLEOTIDE SEQUENCE [LARGE SCALE GENOMIC DNA]</scope>
    <source>
        <tissue evidence="4">Root</tissue>
    </source>
</reference>
<dbReference type="PANTHER" id="PTHR33107">
    <property type="entry name" value="KUNITZ TRYPSIN INHIBITOR 2"/>
    <property type="match status" value="1"/>
</dbReference>
<sequence>MKNTTSFALFLLCAFFTSYLPSATGAFVLDSDGNPLENGGTYYVPAPNNCGGIEYTTSGNETCPITVVQHHDPTCKGFPITISSPARIRYISEGLNVNIGFTFRPPPCAPSSLWTVLKDQSEHPDPYEGVILPVKLNNEDNSNNTVPGWFKIQKLPLDFITTYYIVFCPLDQSPCWSVGSNFDQYGNRRLVVAQFARRQDIEFQKLSYASRSTHSSA</sequence>
<evidence type="ECO:0000313" key="5">
    <source>
        <dbReference type="EMBL" id="RZC00151.1"/>
    </source>
</evidence>
<dbReference type="SUPFAM" id="SSF50386">
    <property type="entry name" value="STI-like"/>
    <property type="match status" value="1"/>
</dbReference>
<protein>
    <submittedName>
        <fullName evidence="4">Trypsin inhibitor A</fullName>
    </submittedName>
</protein>
<proteinExistence type="inferred from homology"/>
<dbReference type="GO" id="GO:0004866">
    <property type="term" value="F:endopeptidase inhibitor activity"/>
    <property type="evidence" value="ECO:0007669"/>
    <property type="project" value="InterPro"/>
</dbReference>
<reference evidence="5 6" key="2">
    <citation type="submission" date="2018-09" db="EMBL/GenBank/DDBJ databases">
        <title>A high-quality reference genome of wild soybean provides a powerful tool to mine soybean genomes.</title>
        <authorList>
            <person name="Xie M."/>
            <person name="Chung C.Y.L."/>
            <person name="Li M.-W."/>
            <person name="Wong F.-L."/>
            <person name="Chan T.-F."/>
            <person name="Lam H.-M."/>
        </authorList>
    </citation>
    <scope>NUCLEOTIDE SEQUENCE [LARGE SCALE GENOMIC DNA]</scope>
    <source>
        <strain evidence="6">cv. W05</strain>
        <tissue evidence="5">Hypocotyl of etiolated seedlings</tissue>
    </source>
</reference>
<dbReference type="SMR" id="A0A0B2NXT8"/>
<evidence type="ECO:0000256" key="1">
    <source>
        <dbReference type="ARBA" id="ARBA00005440"/>
    </source>
</evidence>
<dbReference type="PROSITE" id="PS00283">
    <property type="entry name" value="SOYBEAN_KUNITZ"/>
    <property type="match status" value="1"/>
</dbReference>
<dbReference type="CDD" id="cd23362">
    <property type="entry name" value="beta-trefoil_STI_WCI3-like"/>
    <property type="match status" value="1"/>
</dbReference>
<dbReference type="Pfam" id="PF00197">
    <property type="entry name" value="Kunitz_legume"/>
    <property type="match status" value="1"/>
</dbReference>
<feature type="signal peptide" evidence="3">
    <location>
        <begin position="1"/>
        <end position="25"/>
    </location>
</feature>
<dbReference type="PANTHER" id="PTHR33107:SF81">
    <property type="entry name" value="TRYPSIN INHIBITOR A"/>
    <property type="match status" value="1"/>
</dbReference>
<dbReference type="Proteomes" id="UP000289340">
    <property type="component" value="Chromosome 8"/>
</dbReference>
<accession>A0A0B2NXT8</accession>
<organism evidence="4">
    <name type="scientific">Glycine soja</name>
    <name type="common">Wild soybean</name>
    <dbReference type="NCBI Taxonomy" id="3848"/>
    <lineage>
        <taxon>Eukaryota</taxon>
        <taxon>Viridiplantae</taxon>
        <taxon>Streptophyta</taxon>
        <taxon>Embryophyta</taxon>
        <taxon>Tracheophyta</taxon>
        <taxon>Spermatophyta</taxon>
        <taxon>Magnoliopsida</taxon>
        <taxon>eudicotyledons</taxon>
        <taxon>Gunneridae</taxon>
        <taxon>Pentapetalae</taxon>
        <taxon>rosids</taxon>
        <taxon>fabids</taxon>
        <taxon>Fabales</taxon>
        <taxon>Fabaceae</taxon>
        <taxon>Papilionoideae</taxon>
        <taxon>50 kb inversion clade</taxon>
        <taxon>NPAAA clade</taxon>
        <taxon>indigoferoid/millettioid clade</taxon>
        <taxon>Phaseoleae</taxon>
        <taxon>Glycine</taxon>
        <taxon>Glycine subgen. Soja</taxon>
    </lineage>
</organism>
<comment type="similarity">
    <text evidence="1">Belongs to the protease inhibitor I3 (leguminous Kunitz-type inhibitor) family.</text>
</comment>
<dbReference type="Gramene" id="XM_028390479.1">
    <property type="protein sequence ID" value="XP_028246280.1"/>
    <property type="gene ID" value="LOC114423649"/>
</dbReference>
<keyword evidence="3" id="KW-0732">Signal</keyword>
<dbReference type="EMBL" id="QZWG01000008">
    <property type="protein sequence ID" value="RZC00151.1"/>
    <property type="molecule type" value="Genomic_DNA"/>
</dbReference>
<dbReference type="Proteomes" id="UP000053555">
    <property type="component" value="Unassembled WGS sequence"/>
</dbReference>
<gene>
    <name evidence="5" type="ORF">D0Y65_022493</name>
    <name evidence="4" type="ORF">glysoja_028532</name>
</gene>
<feature type="chain" id="PRO_5040562882" evidence="3">
    <location>
        <begin position="26"/>
        <end position="217"/>
    </location>
</feature>
<dbReference type="SMART" id="SM00452">
    <property type="entry name" value="STI"/>
    <property type="match status" value="1"/>
</dbReference>
<keyword evidence="2" id="KW-1015">Disulfide bond</keyword>
<evidence type="ECO:0000256" key="3">
    <source>
        <dbReference type="SAM" id="SignalP"/>
    </source>
</evidence>
<dbReference type="InterPro" id="IPR002160">
    <property type="entry name" value="Prot_inh_Kunz-lg"/>
</dbReference>
<dbReference type="InterPro" id="IPR011065">
    <property type="entry name" value="Kunitz_inhibitor_STI-like_sf"/>
</dbReference>
<evidence type="ECO:0000313" key="6">
    <source>
        <dbReference type="Proteomes" id="UP000289340"/>
    </source>
</evidence>